<dbReference type="InterPro" id="IPR002139">
    <property type="entry name" value="Ribo/fructo_kinase"/>
</dbReference>
<gene>
    <name evidence="6" type="ORF">IV501_01515</name>
</gene>
<accession>A0A934SJ90</accession>
<dbReference type="PRINTS" id="PR00990">
    <property type="entry name" value="RIBOKINASE"/>
</dbReference>
<dbReference type="InterPro" id="IPR011611">
    <property type="entry name" value="PfkB_dom"/>
</dbReference>
<evidence type="ECO:0000256" key="1">
    <source>
        <dbReference type="ARBA" id="ARBA00010688"/>
    </source>
</evidence>
<dbReference type="EMBL" id="JAEPES010000001">
    <property type="protein sequence ID" value="MBK4346300.1"/>
    <property type="molecule type" value="Genomic_DNA"/>
</dbReference>
<dbReference type="RefSeq" id="WP_200554647.1">
    <property type="nucleotide sequence ID" value="NZ_JAEPES010000001.1"/>
</dbReference>
<evidence type="ECO:0000259" key="5">
    <source>
        <dbReference type="Pfam" id="PF00294"/>
    </source>
</evidence>
<reference evidence="6" key="1">
    <citation type="submission" date="2021-01" db="EMBL/GenBank/DDBJ databases">
        <title>Lacisediminihabitans sp. nov. strain G11-30, isolated from Antarctic Soil.</title>
        <authorList>
            <person name="Li J."/>
        </authorList>
    </citation>
    <scope>NUCLEOTIDE SEQUENCE</scope>
    <source>
        <strain evidence="6">G11-30</strain>
    </source>
</reference>
<name>A0A934SJ90_9MICO</name>
<feature type="domain" description="Carbohydrate kinase PfkB" evidence="5">
    <location>
        <begin position="26"/>
        <end position="279"/>
    </location>
</feature>
<dbReference type="PANTHER" id="PTHR10584:SF166">
    <property type="entry name" value="RIBOKINASE"/>
    <property type="match status" value="1"/>
</dbReference>
<dbReference type="Gene3D" id="3.40.1190.20">
    <property type="match status" value="1"/>
</dbReference>
<protein>
    <submittedName>
        <fullName evidence="6">Carbohydrate kinase family protein</fullName>
    </submittedName>
</protein>
<keyword evidence="3 4" id="KW-0418">Kinase</keyword>
<comment type="caution">
    <text evidence="6">The sequence shown here is derived from an EMBL/GenBank/DDBJ whole genome shotgun (WGS) entry which is preliminary data.</text>
</comment>
<evidence type="ECO:0000256" key="3">
    <source>
        <dbReference type="ARBA" id="ARBA00022777"/>
    </source>
</evidence>
<dbReference type="PANTHER" id="PTHR10584">
    <property type="entry name" value="SUGAR KINASE"/>
    <property type="match status" value="1"/>
</dbReference>
<dbReference type="Pfam" id="PF00294">
    <property type="entry name" value="PfkB"/>
    <property type="match status" value="1"/>
</dbReference>
<dbReference type="PROSITE" id="PS00584">
    <property type="entry name" value="PFKB_KINASES_2"/>
    <property type="match status" value="1"/>
</dbReference>
<proteinExistence type="inferred from homology"/>
<evidence type="ECO:0000313" key="6">
    <source>
        <dbReference type="EMBL" id="MBK4346300.1"/>
    </source>
</evidence>
<dbReference type="GO" id="GO:0006796">
    <property type="term" value="P:phosphate-containing compound metabolic process"/>
    <property type="evidence" value="ECO:0007669"/>
    <property type="project" value="UniProtKB-ARBA"/>
</dbReference>
<evidence type="ECO:0000256" key="2">
    <source>
        <dbReference type="ARBA" id="ARBA00022679"/>
    </source>
</evidence>
<keyword evidence="2 4" id="KW-0808">Transferase</keyword>
<dbReference type="InterPro" id="IPR002173">
    <property type="entry name" value="Carboh/pur_kinase_PfkB_CS"/>
</dbReference>
<evidence type="ECO:0000313" key="7">
    <source>
        <dbReference type="Proteomes" id="UP000636458"/>
    </source>
</evidence>
<sequence>MFLDVVMAGISVPPAPGEEVWATDRALSPGGIANAAVGAARLGASTALVTAIGDDEVGDLVSDMLGAEKRLSLAPSGRQRGMQTALSVALSTAEDRSFISHGQLDPIDLASEVDAVGHAATMFVALDLELPTWVRKRRAAGTTVFGGVGWDERHGWSDDVLTQLQHVDVFVLNEREALSYTRTSTVEHAISRLGEFVAMTVITRGPSGALAFDAGSGVLSESPGIRVRAVDPTGAGDEFVAALMRTASSDMAVADRLLFANLCASYTASGLGGAVSNPTLHGLESWLLGHRSEIAADTSAVSDLITAWIDDCGHADQALPSSPSQTQPTRKEK</sequence>
<comment type="similarity">
    <text evidence="1 4">Belongs to the carbohydrate kinase PfkB family.</text>
</comment>
<dbReference type="Proteomes" id="UP000636458">
    <property type="component" value="Unassembled WGS sequence"/>
</dbReference>
<keyword evidence="7" id="KW-1185">Reference proteome</keyword>
<dbReference type="SUPFAM" id="SSF53613">
    <property type="entry name" value="Ribokinase-like"/>
    <property type="match status" value="1"/>
</dbReference>
<dbReference type="GO" id="GO:0016301">
    <property type="term" value="F:kinase activity"/>
    <property type="evidence" value="ECO:0007669"/>
    <property type="project" value="UniProtKB-KW"/>
</dbReference>
<organism evidence="6 7">
    <name type="scientific">Lacisediminihabitans changchengi</name>
    <dbReference type="NCBI Taxonomy" id="2787634"/>
    <lineage>
        <taxon>Bacteria</taxon>
        <taxon>Bacillati</taxon>
        <taxon>Actinomycetota</taxon>
        <taxon>Actinomycetes</taxon>
        <taxon>Micrococcales</taxon>
        <taxon>Microbacteriaceae</taxon>
        <taxon>Lacisediminihabitans</taxon>
    </lineage>
</organism>
<evidence type="ECO:0000256" key="4">
    <source>
        <dbReference type="RuleBase" id="RU003704"/>
    </source>
</evidence>
<dbReference type="AlphaFoldDB" id="A0A934SJ90"/>
<dbReference type="InterPro" id="IPR029056">
    <property type="entry name" value="Ribokinase-like"/>
</dbReference>